<evidence type="ECO:0000313" key="2">
    <source>
        <dbReference type="EMBL" id="JAA77163.1"/>
    </source>
</evidence>
<dbReference type="HOGENOM" id="CLU_082622_0_0_1"/>
<reference evidence="2" key="1">
    <citation type="submission" date="2013-04" db="EMBL/GenBank/DDBJ databases">
        <title>An insight into the transcriptome of the digestive tract of the blood sucking bug, Rhodnius prolixus.</title>
        <authorList>
            <person name="Ribeiro J.M.C."/>
            <person name="Genta F.A."/>
            <person name="Sorgine M.H.F."/>
            <person name="Paiva-Silva G.O."/>
            <person name="Majerowicz D."/>
            <person name="Medeiros M."/>
            <person name="Koerich L."/>
            <person name="Terra W.R."/>
            <person name="Ferreira C."/>
            <person name="Pimentel A.C."/>
            <person name="Bisch P.M."/>
            <person name="Diniz M.M.P."/>
            <person name="Nascimento R."/>
            <person name="Salmon D."/>
            <person name="Silber A.M."/>
            <person name="Alves M."/>
            <person name="Oliveira M.F."/>
            <person name="Gondim K.C."/>
            <person name="Silva Neto M.A.C."/>
            <person name="Atella G.C."/>
            <person name="Araujo H."/>
            <person name="Dias F.S."/>
            <person name="Polycarpo C.R."/>
            <person name="Fampa P."/>
            <person name="Melo A.C."/>
            <person name="Tanaka A.S."/>
            <person name="Balczun C."/>
            <person name="Oliveira J.H.M."/>
            <person name="Goncalves R."/>
            <person name="Lazoski C."/>
            <person name="Pereira M.A."/>
            <person name="Rivera-Pomar R."/>
            <person name="Diambra L."/>
            <person name="Schaub G.A."/>
            <person name="Garcia E.S."/>
            <person name="Azambuja P."/>
            <person name="Braz G.R.C."/>
            <person name="Oliveira P.L."/>
        </authorList>
    </citation>
    <scope>NUCLEOTIDE SEQUENCE</scope>
</reference>
<dbReference type="EMBL" id="GAHY01000347">
    <property type="protein sequence ID" value="JAA77163.1"/>
    <property type="molecule type" value="mRNA"/>
</dbReference>
<dbReference type="VEuPathDB" id="VectorBase:RPRC012300"/>
<keyword evidence="1" id="KW-0472">Membrane</keyword>
<sequence length="304" mass="35541">MKKKKNSPYLLFDSQFTFLPHVKTLRDKVRILAAQLGRVTRVDWGLKKKVLRVMYRAICIPIVTYCSSIWVHRIYNSHVLRQLLATQRVFLLAMCRACRTTSTPALQVLNGCIPLDLEIIRTAHRYHIRKGRGITIHGLVVPEESPDQGEDMRIYCKMLRMRTLDLDLMNIWQTRWQHSTKGRVTARFFPKVGFFPRMVSQDPPFELTCFLTGHGPFKAKLNKLGISEDENCLCGDCETSEHLLFDCDVYNYERRELIRKIGISNLMTDSFYENVMFNTKMYQAFKDFAKSVLDRRRSILQDSS</sequence>
<name>R4G8U8_RHOPR</name>
<organism evidence="2">
    <name type="scientific">Rhodnius prolixus</name>
    <name type="common">Triatomid bug</name>
    <dbReference type="NCBI Taxonomy" id="13249"/>
    <lineage>
        <taxon>Eukaryota</taxon>
        <taxon>Metazoa</taxon>
        <taxon>Ecdysozoa</taxon>
        <taxon>Arthropoda</taxon>
        <taxon>Hexapoda</taxon>
        <taxon>Insecta</taxon>
        <taxon>Pterygota</taxon>
        <taxon>Neoptera</taxon>
        <taxon>Paraneoptera</taxon>
        <taxon>Hemiptera</taxon>
        <taxon>Heteroptera</taxon>
        <taxon>Panheteroptera</taxon>
        <taxon>Cimicomorpha</taxon>
        <taxon>Reduviidae</taxon>
        <taxon>Triatominae</taxon>
        <taxon>Rhodnius</taxon>
    </lineage>
</organism>
<evidence type="ECO:0000256" key="1">
    <source>
        <dbReference type="SAM" id="Phobius"/>
    </source>
</evidence>
<keyword evidence="2" id="KW-0808">Transferase</keyword>
<accession>R4G8U8</accession>
<keyword evidence="1" id="KW-1133">Transmembrane helix</keyword>
<dbReference type="GO" id="GO:0003964">
    <property type="term" value="F:RNA-directed DNA polymerase activity"/>
    <property type="evidence" value="ECO:0007669"/>
    <property type="project" value="UniProtKB-KW"/>
</dbReference>
<keyword evidence="1" id="KW-0812">Transmembrane</keyword>
<dbReference type="AlphaFoldDB" id="R4G8U8"/>
<protein>
    <submittedName>
        <fullName evidence="2">Putative reverse transcriptase</fullName>
    </submittedName>
</protein>
<proteinExistence type="evidence at transcript level"/>
<keyword evidence="2" id="KW-0548">Nucleotidyltransferase</keyword>
<keyword evidence="2" id="KW-0695">RNA-directed DNA polymerase</keyword>
<feature type="transmembrane region" description="Helical" evidence="1">
    <location>
        <begin position="53"/>
        <end position="71"/>
    </location>
</feature>